<name>A0AAN6UXE9_9PEZI</name>
<evidence type="ECO:0000313" key="2">
    <source>
        <dbReference type="EMBL" id="KAK4140734.1"/>
    </source>
</evidence>
<organism evidence="2 3">
    <name type="scientific">Dichotomopilus funicola</name>
    <dbReference type="NCBI Taxonomy" id="1934379"/>
    <lineage>
        <taxon>Eukaryota</taxon>
        <taxon>Fungi</taxon>
        <taxon>Dikarya</taxon>
        <taxon>Ascomycota</taxon>
        <taxon>Pezizomycotina</taxon>
        <taxon>Sordariomycetes</taxon>
        <taxon>Sordariomycetidae</taxon>
        <taxon>Sordariales</taxon>
        <taxon>Chaetomiaceae</taxon>
        <taxon>Dichotomopilus</taxon>
    </lineage>
</organism>
<evidence type="ECO:0000259" key="1">
    <source>
        <dbReference type="Pfam" id="PF24539"/>
    </source>
</evidence>
<dbReference type="GeneID" id="87814799"/>
<protein>
    <recommendedName>
        <fullName evidence="1">DUF7600 domain-containing protein</fullName>
    </recommendedName>
</protein>
<dbReference type="InterPro" id="IPR036404">
    <property type="entry name" value="Jacalin-like_lectin_dom_sf"/>
</dbReference>
<feature type="domain" description="DUF7600" evidence="1">
    <location>
        <begin position="338"/>
        <end position="495"/>
    </location>
</feature>
<keyword evidence="3" id="KW-1185">Reference proteome</keyword>
<dbReference type="SUPFAM" id="SSF81383">
    <property type="entry name" value="F-box domain"/>
    <property type="match status" value="1"/>
</dbReference>
<dbReference type="InterPro" id="IPR056021">
    <property type="entry name" value="DUF7600"/>
</dbReference>
<dbReference type="Pfam" id="PF24539">
    <property type="entry name" value="DUF7600"/>
    <property type="match status" value="1"/>
</dbReference>
<comment type="caution">
    <text evidence="2">The sequence shown here is derived from an EMBL/GenBank/DDBJ whole genome shotgun (WGS) entry which is preliminary data.</text>
</comment>
<accession>A0AAN6UXE9</accession>
<dbReference type="InterPro" id="IPR036047">
    <property type="entry name" value="F-box-like_dom_sf"/>
</dbReference>
<dbReference type="Proteomes" id="UP001302676">
    <property type="component" value="Unassembled WGS sequence"/>
</dbReference>
<sequence length="692" mass="77085">MSWFHHCPLCGWVLNSSGTWTGEFRAVYSMSKEDFGLTGVGCCSLQTPAPFTAPHNPEARWDDPGYDHPLADQIFSIKGGTRHSKRGFAFHDSCWWLLQRTCYPAVVPLNRLWEACASLAETDASEKLDWGHDFGGLCFAATDTRFPWERLLGPREFAEAAAEPPYGADPRSSLEAREILGEAPAEYPPSAPPSLRFGMTADTRGHDPFAVLPPEMCLAIAVRLQTRDVLQARLATRSFWPIFHSQQFWASRFDGPAAERSWFFEARDAHQERRGESFDWRYLYRRTAASRLPLGLRNRERIWELLQGVVPLLELHWTEHDPAYMLPVPPGGPAEWEKQLKSWLFVGGDVVTDTPGAISSFRMGTRARYVRRVAVPADITRVSVSTIRMGLSEYVAGIALVSPKTGSVLRLGFGEFNSYSVRLPNKLSGFNISVGMSGIHGIQCVDSEEGPVDGWLGWVQDVPKTERLACGPSLTALELVFDGLKVIGLAVPKEKPLQSASTNDKTSQVRHMGIWYPALPPTTINLNEAFFLSQRPCLGYWRGFRPLFWTCFGGPGGIYLRHLTKIRLCSDALRRIEFSFDVDVPVECRMFGRHEDDDLTDVVEFAIDGPGGEVIDQIEVEQHCRGPSQGPGWPPAVPELTAVKISTNWGRSCESRGREASWELVSNAVFRSEPGTAITGFYGSQVSTISVN</sequence>
<dbReference type="RefSeq" id="XP_062634105.1">
    <property type="nucleotide sequence ID" value="XM_062778186.1"/>
</dbReference>
<reference evidence="2" key="1">
    <citation type="journal article" date="2023" name="Mol. Phylogenet. Evol.">
        <title>Genome-scale phylogeny and comparative genomics of the fungal order Sordariales.</title>
        <authorList>
            <person name="Hensen N."/>
            <person name="Bonometti L."/>
            <person name="Westerberg I."/>
            <person name="Brannstrom I.O."/>
            <person name="Guillou S."/>
            <person name="Cros-Aarteil S."/>
            <person name="Calhoun S."/>
            <person name="Haridas S."/>
            <person name="Kuo A."/>
            <person name="Mondo S."/>
            <person name="Pangilinan J."/>
            <person name="Riley R."/>
            <person name="LaButti K."/>
            <person name="Andreopoulos B."/>
            <person name="Lipzen A."/>
            <person name="Chen C."/>
            <person name="Yan M."/>
            <person name="Daum C."/>
            <person name="Ng V."/>
            <person name="Clum A."/>
            <person name="Steindorff A."/>
            <person name="Ohm R.A."/>
            <person name="Martin F."/>
            <person name="Silar P."/>
            <person name="Natvig D.O."/>
            <person name="Lalanne C."/>
            <person name="Gautier V."/>
            <person name="Ament-Velasquez S.L."/>
            <person name="Kruys A."/>
            <person name="Hutchinson M.I."/>
            <person name="Powell A.J."/>
            <person name="Barry K."/>
            <person name="Miller A.N."/>
            <person name="Grigoriev I.V."/>
            <person name="Debuchy R."/>
            <person name="Gladieux P."/>
            <person name="Hiltunen Thoren M."/>
            <person name="Johannesson H."/>
        </authorList>
    </citation>
    <scope>NUCLEOTIDE SEQUENCE</scope>
    <source>
        <strain evidence="2">CBS 141.50</strain>
    </source>
</reference>
<gene>
    <name evidence="2" type="ORF">C8A04DRAFT_14664</name>
</gene>
<reference evidence="2" key="2">
    <citation type="submission" date="2023-05" db="EMBL/GenBank/DDBJ databases">
        <authorList>
            <consortium name="Lawrence Berkeley National Laboratory"/>
            <person name="Steindorff A."/>
            <person name="Hensen N."/>
            <person name="Bonometti L."/>
            <person name="Westerberg I."/>
            <person name="Brannstrom I.O."/>
            <person name="Guillou S."/>
            <person name="Cros-Aarteil S."/>
            <person name="Calhoun S."/>
            <person name="Haridas S."/>
            <person name="Kuo A."/>
            <person name="Mondo S."/>
            <person name="Pangilinan J."/>
            <person name="Riley R."/>
            <person name="Labutti K."/>
            <person name="Andreopoulos B."/>
            <person name="Lipzen A."/>
            <person name="Chen C."/>
            <person name="Yanf M."/>
            <person name="Daum C."/>
            <person name="Ng V."/>
            <person name="Clum A."/>
            <person name="Ohm R."/>
            <person name="Martin F."/>
            <person name="Silar P."/>
            <person name="Natvig D."/>
            <person name="Lalanne C."/>
            <person name="Gautier V."/>
            <person name="Ament-Velasquez S.L."/>
            <person name="Kruys A."/>
            <person name="Hutchinson M.I."/>
            <person name="Powell A.J."/>
            <person name="Barry K."/>
            <person name="Miller A.N."/>
            <person name="Grigoriev I.V."/>
            <person name="Debuchy R."/>
            <person name="Gladieux P."/>
            <person name="Thoren M.H."/>
            <person name="Johannesson H."/>
        </authorList>
    </citation>
    <scope>NUCLEOTIDE SEQUENCE</scope>
    <source>
        <strain evidence="2">CBS 141.50</strain>
    </source>
</reference>
<dbReference type="AlphaFoldDB" id="A0AAN6UXE9"/>
<dbReference type="SUPFAM" id="SSF51101">
    <property type="entry name" value="Mannose-binding lectins"/>
    <property type="match status" value="1"/>
</dbReference>
<proteinExistence type="predicted"/>
<evidence type="ECO:0000313" key="3">
    <source>
        <dbReference type="Proteomes" id="UP001302676"/>
    </source>
</evidence>
<dbReference type="EMBL" id="MU853624">
    <property type="protein sequence ID" value="KAK4140734.1"/>
    <property type="molecule type" value="Genomic_DNA"/>
</dbReference>